<organism evidence="1 2">
    <name type="scientific">Aldrovandia affinis</name>
    <dbReference type="NCBI Taxonomy" id="143900"/>
    <lineage>
        <taxon>Eukaryota</taxon>
        <taxon>Metazoa</taxon>
        <taxon>Chordata</taxon>
        <taxon>Craniata</taxon>
        <taxon>Vertebrata</taxon>
        <taxon>Euteleostomi</taxon>
        <taxon>Actinopterygii</taxon>
        <taxon>Neopterygii</taxon>
        <taxon>Teleostei</taxon>
        <taxon>Notacanthiformes</taxon>
        <taxon>Halosauridae</taxon>
        <taxon>Aldrovandia</taxon>
    </lineage>
</organism>
<evidence type="ECO:0000313" key="2">
    <source>
        <dbReference type="Proteomes" id="UP001221898"/>
    </source>
</evidence>
<dbReference type="Proteomes" id="UP001221898">
    <property type="component" value="Unassembled WGS sequence"/>
</dbReference>
<proteinExistence type="predicted"/>
<sequence length="221" mass="24514">MFDEVEQDYENVRDQDAFEGPAIEYRGAVEVIPSPEHALDSIMVMPDAVTEVQTVFVDLPSSSIACCLCDVRVGTVMQTAKHYATCHDHLLDHEDPSPPLVDQLKGVTVTLVVNGGAAAHKFVEVIAAWLRGTDYIPVMVESTALIQRLGGDVSDGSSPLEGNANGSGQRVERQSLRSWEWRLRGERGVYWKHQWMFVRHFKAGGPHSRWVRGTQLSCPTV</sequence>
<accession>A0AAD7WNQ6</accession>
<dbReference type="AlphaFoldDB" id="A0AAD7WNQ6"/>
<dbReference type="EMBL" id="JAINUG010000062">
    <property type="protein sequence ID" value="KAJ8402764.1"/>
    <property type="molecule type" value="Genomic_DNA"/>
</dbReference>
<protein>
    <submittedName>
        <fullName evidence="1">Uncharacterized protein</fullName>
    </submittedName>
</protein>
<reference evidence="1" key="1">
    <citation type="journal article" date="2023" name="Science">
        <title>Genome structures resolve the early diversification of teleost fishes.</title>
        <authorList>
            <person name="Parey E."/>
            <person name="Louis A."/>
            <person name="Montfort J."/>
            <person name="Bouchez O."/>
            <person name="Roques C."/>
            <person name="Iampietro C."/>
            <person name="Lluch J."/>
            <person name="Castinel A."/>
            <person name="Donnadieu C."/>
            <person name="Desvignes T."/>
            <person name="Floi Bucao C."/>
            <person name="Jouanno E."/>
            <person name="Wen M."/>
            <person name="Mejri S."/>
            <person name="Dirks R."/>
            <person name="Jansen H."/>
            <person name="Henkel C."/>
            <person name="Chen W.J."/>
            <person name="Zahm M."/>
            <person name="Cabau C."/>
            <person name="Klopp C."/>
            <person name="Thompson A.W."/>
            <person name="Robinson-Rechavi M."/>
            <person name="Braasch I."/>
            <person name="Lecointre G."/>
            <person name="Bobe J."/>
            <person name="Postlethwait J.H."/>
            <person name="Berthelot C."/>
            <person name="Roest Crollius H."/>
            <person name="Guiguen Y."/>
        </authorList>
    </citation>
    <scope>NUCLEOTIDE SEQUENCE</scope>
    <source>
        <strain evidence="1">NC1722</strain>
    </source>
</reference>
<comment type="caution">
    <text evidence="1">The sequence shown here is derived from an EMBL/GenBank/DDBJ whole genome shotgun (WGS) entry which is preliminary data.</text>
</comment>
<evidence type="ECO:0000313" key="1">
    <source>
        <dbReference type="EMBL" id="KAJ8402764.1"/>
    </source>
</evidence>
<name>A0AAD7WNQ6_9TELE</name>
<gene>
    <name evidence="1" type="ORF">AAFF_G00364360</name>
</gene>
<keyword evidence="2" id="KW-1185">Reference proteome</keyword>